<feature type="domain" description="PAC" evidence="15">
    <location>
        <begin position="482"/>
        <end position="534"/>
    </location>
</feature>
<dbReference type="OrthoDB" id="9815750at2"/>
<evidence type="ECO:0000259" key="16">
    <source>
        <dbReference type="PROSITE" id="PS50885"/>
    </source>
</evidence>
<dbReference type="InterPro" id="IPR000014">
    <property type="entry name" value="PAS"/>
</dbReference>
<evidence type="ECO:0000259" key="14">
    <source>
        <dbReference type="PROSITE" id="PS50112"/>
    </source>
</evidence>
<evidence type="ECO:0000256" key="4">
    <source>
        <dbReference type="ARBA" id="ARBA00022475"/>
    </source>
</evidence>
<dbReference type="GO" id="GO:0005524">
    <property type="term" value="F:ATP binding"/>
    <property type="evidence" value="ECO:0007669"/>
    <property type="project" value="UniProtKB-KW"/>
</dbReference>
<dbReference type="EMBL" id="CP011388">
    <property type="protein sequence ID" value="ANE45950.1"/>
    <property type="molecule type" value="Genomic_DNA"/>
</dbReference>
<dbReference type="Pfam" id="PF02518">
    <property type="entry name" value="HATPase_c"/>
    <property type="match status" value="1"/>
</dbReference>
<evidence type="ECO:0000256" key="12">
    <source>
        <dbReference type="SAM" id="Phobius"/>
    </source>
</evidence>
<dbReference type="CDD" id="cd00130">
    <property type="entry name" value="PAS"/>
    <property type="match status" value="1"/>
</dbReference>
<dbReference type="Pfam" id="PF08448">
    <property type="entry name" value="PAS_4"/>
    <property type="match status" value="1"/>
</dbReference>
<organism evidence="17 18">
    <name type="scientific">Paenibacillus swuensis</name>
    <dbReference type="NCBI Taxonomy" id="1178515"/>
    <lineage>
        <taxon>Bacteria</taxon>
        <taxon>Bacillati</taxon>
        <taxon>Bacillota</taxon>
        <taxon>Bacilli</taxon>
        <taxon>Bacillales</taxon>
        <taxon>Paenibacillaceae</taxon>
        <taxon>Paenibacillus</taxon>
    </lineage>
</organism>
<feature type="transmembrane region" description="Helical" evidence="12">
    <location>
        <begin position="296"/>
        <end position="315"/>
    </location>
</feature>
<dbReference type="CDD" id="cd00082">
    <property type="entry name" value="HisKA"/>
    <property type="match status" value="1"/>
</dbReference>
<keyword evidence="4" id="KW-1003">Cell membrane</keyword>
<proteinExistence type="predicted"/>
<dbReference type="SUPFAM" id="SSF158472">
    <property type="entry name" value="HAMP domain-like"/>
    <property type="match status" value="1"/>
</dbReference>
<dbReference type="GO" id="GO:0005886">
    <property type="term" value="C:plasma membrane"/>
    <property type="evidence" value="ECO:0007669"/>
    <property type="project" value="UniProtKB-SubCell"/>
</dbReference>
<dbReference type="SMART" id="SM00086">
    <property type="entry name" value="PAC"/>
    <property type="match status" value="1"/>
</dbReference>
<keyword evidence="12" id="KW-0812">Transmembrane</keyword>
<dbReference type="SMART" id="SM00304">
    <property type="entry name" value="HAMP"/>
    <property type="match status" value="1"/>
</dbReference>
<dbReference type="Pfam" id="PF00512">
    <property type="entry name" value="HisKA"/>
    <property type="match status" value="1"/>
</dbReference>
<dbReference type="InterPro" id="IPR036097">
    <property type="entry name" value="HisK_dim/P_sf"/>
</dbReference>
<dbReference type="EC" id="2.7.13.3" evidence="3"/>
<dbReference type="PATRIC" id="fig|1178515.4.peg.1246"/>
<keyword evidence="10" id="KW-0902">Two-component regulatory system</keyword>
<evidence type="ECO:0000256" key="10">
    <source>
        <dbReference type="ARBA" id="ARBA00023012"/>
    </source>
</evidence>
<dbReference type="CDD" id="cd06225">
    <property type="entry name" value="HAMP"/>
    <property type="match status" value="1"/>
</dbReference>
<dbReference type="NCBIfam" id="TIGR00229">
    <property type="entry name" value="sensory_box"/>
    <property type="match status" value="1"/>
</dbReference>
<dbReference type="SUPFAM" id="SSF55874">
    <property type="entry name" value="ATPase domain of HSP90 chaperone/DNA topoisomerase II/histidine kinase"/>
    <property type="match status" value="1"/>
</dbReference>
<dbReference type="InterPro" id="IPR035965">
    <property type="entry name" value="PAS-like_dom_sf"/>
</dbReference>
<comment type="catalytic activity">
    <reaction evidence="1">
        <text>ATP + protein L-histidine = ADP + protein N-phospho-L-histidine.</text>
        <dbReference type="EC" id="2.7.13.3"/>
    </reaction>
</comment>
<dbReference type="PROSITE" id="PS50113">
    <property type="entry name" value="PAC"/>
    <property type="match status" value="1"/>
</dbReference>
<dbReference type="Gene3D" id="3.30.450.20">
    <property type="entry name" value="PAS domain"/>
    <property type="match status" value="1"/>
</dbReference>
<dbReference type="Pfam" id="PF00672">
    <property type="entry name" value="HAMP"/>
    <property type="match status" value="1"/>
</dbReference>
<evidence type="ECO:0000313" key="17">
    <source>
        <dbReference type="EMBL" id="ANE45950.1"/>
    </source>
</evidence>
<name>A0A172TG14_9BACL</name>
<evidence type="ECO:0000256" key="9">
    <source>
        <dbReference type="ARBA" id="ARBA00022840"/>
    </source>
</evidence>
<gene>
    <name evidence="17" type="ORF">SY83_06220</name>
</gene>
<evidence type="ECO:0000256" key="7">
    <source>
        <dbReference type="ARBA" id="ARBA00022741"/>
    </source>
</evidence>
<dbReference type="AlphaFoldDB" id="A0A172TG14"/>
<dbReference type="Gene3D" id="6.10.340.10">
    <property type="match status" value="1"/>
</dbReference>
<keyword evidence="8" id="KW-0418">Kinase</keyword>
<feature type="transmembrane region" description="Helical" evidence="12">
    <location>
        <begin position="327"/>
        <end position="349"/>
    </location>
</feature>
<dbReference type="InterPro" id="IPR000700">
    <property type="entry name" value="PAS-assoc_C"/>
</dbReference>
<sequence length="751" mass="85555">MSLKTKLSLIIVMVVTVILTLNNIANYFTNRETLTRELHNQMRLTSKQISMDFQQWQSSTQYIHHILGEHLRSAAIGASQEMGPDAAKVTQTMLTRISDKFNISHMAIYIPDQRGFKAVQSTNPSELNSMIMPQSLTHRAVTKLMQDREATLQHGQLKDFWSEPIRYANEDPRKISKSGYYYDGTTNYIIHIYFDETDLKRFGLTLNPEQMLQKAMKNFPALLEVSAFNTKFFMQNPANKEKMPLVSSHYAGPVYFGTYNYSHYIKDAQAIEQTLKTRKEIMYEETIQDKRVIKSFYAQTYFPCVIGLVLDLSVVESTLMKYTLTNAVISLLLIFGLFLGIYTLSGYAVRPIRTILGHLTDIAGGQFDIRVPIQRRDELGLLALRVNTMSKSLVQYSEAMENTLEELKTTQDFLDSFINHTSDAIDVVDMKHQVIRINRAFEQLYGWSKEDAVGRRLEVIPEDLTGEAWTLHRRVMRGENISGFETVRQRKDGTLFHVSLTVSPIRDKKGKIIALVGISRDITERLKTEELLRQSDKLTVVGQLAAGVAHEIRNPLTTLRGFVQLQRYQKATEEHVTLMLSELDRINLIVSEFLVLAKPQAVNYQYKSINSILRSVLSLLEPQALLHNIEFHVISEEELPLVKCEENQLKQVFINVLKNAIDAMPEGGNITIYLEPEGKHALRLRFVDEGIGIPEEDLQQVGSPFYTGKENGTGLGIMVSQRLIENHHGHMHITSDVGVGTTVEIMLPFSF</sequence>
<keyword evidence="11 12" id="KW-0472">Membrane</keyword>
<evidence type="ECO:0000256" key="5">
    <source>
        <dbReference type="ARBA" id="ARBA00022553"/>
    </source>
</evidence>
<dbReference type="KEGG" id="pswu:SY83_06220"/>
<evidence type="ECO:0000313" key="18">
    <source>
        <dbReference type="Proteomes" id="UP000076927"/>
    </source>
</evidence>
<dbReference type="Gene3D" id="1.10.287.130">
    <property type="match status" value="1"/>
</dbReference>
<dbReference type="InterPro" id="IPR003660">
    <property type="entry name" value="HAMP_dom"/>
</dbReference>
<reference evidence="17 18" key="1">
    <citation type="submission" date="2015-01" db="EMBL/GenBank/DDBJ databases">
        <title>Paenibacillus swuensis/DY6/whole genome sequencing.</title>
        <authorList>
            <person name="Kim M.K."/>
            <person name="Srinivasan S."/>
            <person name="Lee J.-J."/>
        </authorList>
    </citation>
    <scope>NUCLEOTIDE SEQUENCE [LARGE SCALE GENOMIC DNA]</scope>
    <source>
        <strain evidence="17 18">DY6</strain>
    </source>
</reference>
<dbReference type="InterPro" id="IPR003661">
    <property type="entry name" value="HisK_dim/P_dom"/>
</dbReference>
<comment type="subcellular location">
    <subcellularLocation>
        <location evidence="2">Cell membrane</location>
        <topology evidence="2">Multi-pass membrane protein</topology>
    </subcellularLocation>
</comment>
<dbReference type="PRINTS" id="PR00344">
    <property type="entry name" value="BCTRLSENSOR"/>
</dbReference>
<dbReference type="SMART" id="SM00387">
    <property type="entry name" value="HATPase_c"/>
    <property type="match status" value="1"/>
</dbReference>
<evidence type="ECO:0000256" key="3">
    <source>
        <dbReference type="ARBA" id="ARBA00012438"/>
    </source>
</evidence>
<dbReference type="SUPFAM" id="SSF55785">
    <property type="entry name" value="PYP-like sensor domain (PAS domain)"/>
    <property type="match status" value="1"/>
</dbReference>
<dbReference type="RefSeq" id="WP_068605245.1">
    <property type="nucleotide sequence ID" value="NZ_CP011388.1"/>
</dbReference>
<keyword evidence="7" id="KW-0547">Nucleotide-binding</keyword>
<dbReference type="PROSITE" id="PS50109">
    <property type="entry name" value="HIS_KIN"/>
    <property type="match status" value="1"/>
</dbReference>
<evidence type="ECO:0000259" key="15">
    <source>
        <dbReference type="PROSITE" id="PS50113"/>
    </source>
</evidence>
<keyword evidence="9" id="KW-0067">ATP-binding</keyword>
<evidence type="ECO:0000256" key="1">
    <source>
        <dbReference type="ARBA" id="ARBA00000085"/>
    </source>
</evidence>
<dbReference type="PANTHER" id="PTHR43065:SF34">
    <property type="entry name" value="SPORULATION KINASE A"/>
    <property type="match status" value="1"/>
</dbReference>
<dbReference type="SMART" id="SM00091">
    <property type="entry name" value="PAS"/>
    <property type="match status" value="1"/>
</dbReference>
<dbReference type="InterPro" id="IPR001610">
    <property type="entry name" value="PAC"/>
</dbReference>
<keyword evidence="12" id="KW-1133">Transmembrane helix</keyword>
<feature type="transmembrane region" description="Helical" evidence="12">
    <location>
        <begin position="7"/>
        <end position="28"/>
    </location>
</feature>
<dbReference type="Gene3D" id="3.30.565.10">
    <property type="entry name" value="Histidine kinase-like ATPase, C-terminal domain"/>
    <property type="match status" value="1"/>
</dbReference>
<protein>
    <recommendedName>
        <fullName evidence="3">histidine kinase</fullName>
        <ecNumber evidence="3">2.7.13.3</ecNumber>
    </recommendedName>
</protein>
<accession>A0A172TG14</accession>
<dbReference type="SUPFAM" id="SSF47384">
    <property type="entry name" value="Homodimeric domain of signal transducing histidine kinase"/>
    <property type="match status" value="1"/>
</dbReference>
<dbReference type="InterPro" id="IPR013656">
    <property type="entry name" value="PAS_4"/>
</dbReference>
<dbReference type="PANTHER" id="PTHR43065">
    <property type="entry name" value="SENSOR HISTIDINE KINASE"/>
    <property type="match status" value="1"/>
</dbReference>
<dbReference type="InterPro" id="IPR005467">
    <property type="entry name" value="His_kinase_dom"/>
</dbReference>
<evidence type="ECO:0000256" key="2">
    <source>
        <dbReference type="ARBA" id="ARBA00004651"/>
    </source>
</evidence>
<dbReference type="GO" id="GO:0000155">
    <property type="term" value="F:phosphorelay sensor kinase activity"/>
    <property type="evidence" value="ECO:0007669"/>
    <property type="project" value="InterPro"/>
</dbReference>
<dbReference type="CDD" id="cd00075">
    <property type="entry name" value="HATPase"/>
    <property type="match status" value="1"/>
</dbReference>
<dbReference type="InterPro" id="IPR036890">
    <property type="entry name" value="HATPase_C_sf"/>
</dbReference>
<feature type="domain" description="Histidine kinase" evidence="13">
    <location>
        <begin position="547"/>
        <end position="751"/>
    </location>
</feature>
<dbReference type="PROSITE" id="PS50885">
    <property type="entry name" value="HAMP"/>
    <property type="match status" value="1"/>
</dbReference>
<evidence type="ECO:0000259" key="13">
    <source>
        <dbReference type="PROSITE" id="PS50109"/>
    </source>
</evidence>
<keyword evidence="18" id="KW-1185">Reference proteome</keyword>
<evidence type="ECO:0000256" key="11">
    <source>
        <dbReference type="ARBA" id="ARBA00023136"/>
    </source>
</evidence>
<dbReference type="InterPro" id="IPR004358">
    <property type="entry name" value="Sig_transdc_His_kin-like_C"/>
</dbReference>
<feature type="domain" description="HAMP" evidence="16">
    <location>
        <begin position="346"/>
        <end position="398"/>
    </location>
</feature>
<keyword evidence="5" id="KW-0597">Phosphoprotein</keyword>
<feature type="domain" description="PAS" evidence="14">
    <location>
        <begin position="410"/>
        <end position="479"/>
    </location>
</feature>
<dbReference type="STRING" id="1178515.SY83_06220"/>
<dbReference type="Proteomes" id="UP000076927">
    <property type="component" value="Chromosome"/>
</dbReference>
<dbReference type="InterPro" id="IPR003594">
    <property type="entry name" value="HATPase_dom"/>
</dbReference>
<dbReference type="PROSITE" id="PS50112">
    <property type="entry name" value="PAS"/>
    <property type="match status" value="1"/>
</dbReference>
<dbReference type="SMART" id="SM00388">
    <property type="entry name" value="HisKA"/>
    <property type="match status" value="1"/>
</dbReference>
<keyword evidence="6" id="KW-0808">Transferase</keyword>
<evidence type="ECO:0000256" key="6">
    <source>
        <dbReference type="ARBA" id="ARBA00022679"/>
    </source>
</evidence>
<evidence type="ECO:0000256" key="8">
    <source>
        <dbReference type="ARBA" id="ARBA00022777"/>
    </source>
</evidence>